<organism evidence="1 2">
    <name type="scientific">Pontibacter burrus</name>
    <dbReference type="NCBI Taxonomy" id="2704466"/>
    <lineage>
        <taxon>Bacteria</taxon>
        <taxon>Pseudomonadati</taxon>
        <taxon>Bacteroidota</taxon>
        <taxon>Cytophagia</taxon>
        <taxon>Cytophagales</taxon>
        <taxon>Hymenobacteraceae</taxon>
        <taxon>Pontibacter</taxon>
    </lineage>
</organism>
<dbReference type="RefSeq" id="WP_163910891.1">
    <property type="nucleotide sequence ID" value="NZ_JAAGWD010000001.1"/>
</dbReference>
<keyword evidence="2" id="KW-1185">Reference proteome</keyword>
<proteinExistence type="predicted"/>
<gene>
    <name evidence="1" type="ORF">GXP69_00480</name>
</gene>
<accession>A0A6B3LRN1</accession>
<sequence>MECAPLTGATNLTPDCSGLYKRGGADKTFYLLAISQIAGYTIDPTTKELSGITLKPGEKAIKFSGRKLKNSVKAGIAQGENGPTYPHGGKFAAYYSTQLEKETIETVAKAQDLVLIAPLNSGHFEAHGLLDTFGLADGLSLSAPEIESVQYDDTTALMLDFAGSSGKMPIYCKFGEDRAANFAYLEALLTPAA</sequence>
<protein>
    <submittedName>
        <fullName evidence="1">Uncharacterized protein</fullName>
    </submittedName>
</protein>
<dbReference type="AlphaFoldDB" id="A0A6B3LRN1"/>
<dbReference type="EMBL" id="JAAGWD010000001">
    <property type="protein sequence ID" value="NEM96154.1"/>
    <property type="molecule type" value="Genomic_DNA"/>
</dbReference>
<evidence type="ECO:0000313" key="1">
    <source>
        <dbReference type="EMBL" id="NEM96154.1"/>
    </source>
</evidence>
<reference evidence="1 2" key="1">
    <citation type="submission" date="2020-02" db="EMBL/GenBank/DDBJ databases">
        <authorList>
            <person name="Kim M.K."/>
        </authorList>
    </citation>
    <scope>NUCLEOTIDE SEQUENCE [LARGE SCALE GENOMIC DNA]</scope>
    <source>
        <strain evidence="1 2">BT327</strain>
    </source>
</reference>
<evidence type="ECO:0000313" key="2">
    <source>
        <dbReference type="Proteomes" id="UP000474777"/>
    </source>
</evidence>
<dbReference type="Proteomes" id="UP000474777">
    <property type="component" value="Unassembled WGS sequence"/>
</dbReference>
<comment type="caution">
    <text evidence="1">The sequence shown here is derived from an EMBL/GenBank/DDBJ whole genome shotgun (WGS) entry which is preliminary data.</text>
</comment>
<name>A0A6B3LRN1_9BACT</name>